<dbReference type="Proteomes" id="UP000199537">
    <property type="component" value="Unassembled WGS sequence"/>
</dbReference>
<dbReference type="SUPFAM" id="SSF55008">
    <property type="entry name" value="HMA, heavy metal-associated domain"/>
    <property type="match status" value="1"/>
</dbReference>
<dbReference type="PROSITE" id="PS01047">
    <property type="entry name" value="HMA_1"/>
    <property type="match status" value="1"/>
</dbReference>
<gene>
    <name evidence="3" type="ORF">SAMN05660895_1377</name>
</gene>
<dbReference type="Pfam" id="PF00403">
    <property type="entry name" value="HMA"/>
    <property type="match status" value="1"/>
</dbReference>
<dbReference type="InterPro" id="IPR006121">
    <property type="entry name" value="HMA_dom"/>
</dbReference>
<dbReference type="InterPro" id="IPR017969">
    <property type="entry name" value="Heavy-metal-associated_CS"/>
</dbReference>
<dbReference type="PROSITE" id="PS50846">
    <property type="entry name" value="HMA_2"/>
    <property type="match status" value="1"/>
</dbReference>
<sequence length="97" mass="10957">MQVKMFEVKGMHCEGCVQNVRKALQALPGVIDVQVSLTPPQAIISMEDDLAFSRLQEAVSQSGHYTLSEIKEQTEAKPVEKPSFFKKWFTHKKSCCQ</sequence>
<keyword evidence="4" id="KW-1185">Reference proteome</keyword>
<dbReference type="Gene3D" id="3.30.70.100">
    <property type="match status" value="1"/>
</dbReference>
<dbReference type="STRING" id="1393122.SAMN05660895_1377"/>
<evidence type="ECO:0000256" key="1">
    <source>
        <dbReference type="ARBA" id="ARBA00022723"/>
    </source>
</evidence>
<dbReference type="AlphaFoldDB" id="A0A1I7ND10"/>
<evidence type="ECO:0000313" key="4">
    <source>
        <dbReference type="Proteomes" id="UP000199537"/>
    </source>
</evidence>
<protein>
    <submittedName>
        <fullName evidence="3">Copper chaperone CopZ</fullName>
    </submittedName>
</protein>
<reference evidence="4" key="1">
    <citation type="submission" date="2016-10" db="EMBL/GenBank/DDBJ databases">
        <authorList>
            <person name="Varghese N."/>
            <person name="Submissions S."/>
        </authorList>
    </citation>
    <scope>NUCLEOTIDE SEQUENCE [LARGE SCALE GENOMIC DNA]</scope>
    <source>
        <strain evidence="4">DSM 14807</strain>
    </source>
</reference>
<dbReference type="EMBL" id="FPCJ01000001">
    <property type="protein sequence ID" value="SFV32542.1"/>
    <property type="molecule type" value="Genomic_DNA"/>
</dbReference>
<dbReference type="OrthoDB" id="1521937at2"/>
<name>A0A1I7ND10_9BACT</name>
<keyword evidence="1" id="KW-0479">Metal-binding</keyword>
<dbReference type="CDD" id="cd00371">
    <property type="entry name" value="HMA"/>
    <property type="match status" value="1"/>
</dbReference>
<organism evidence="3 4">
    <name type="scientific">Thermoflavifilum thermophilum</name>
    <dbReference type="NCBI Taxonomy" id="1393122"/>
    <lineage>
        <taxon>Bacteria</taxon>
        <taxon>Pseudomonadati</taxon>
        <taxon>Bacteroidota</taxon>
        <taxon>Chitinophagia</taxon>
        <taxon>Chitinophagales</taxon>
        <taxon>Chitinophagaceae</taxon>
        <taxon>Thermoflavifilum</taxon>
    </lineage>
</organism>
<feature type="domain" description="HMA" evidence="2">
    <location>
        <begin position="2"/>
        <end position="67"/>
    </location>
</feature>
<proteinExistence type="predicted"/>
<evidence type="ECO:0000313" key="3">
    <source>
        <dbReference type="EMBL" id="SFV32542.1"/>
    </source>
</evidence>
<dbReference type="RefSeq" id="WP_092459224.1">
    <property type="nucleotide sequence ID" value="NZ_FPCJ01000001.1"/>
</dbReference>
<evidence type="ECO:0000259" key="2">
    <source>
        <dbReference type="PROSITE" id="PS50846"/>
    </source>
</evidence>
<dbReference type="InterPro" id="IPR036163">
    <property type="entry name" value="HMA_dom_sf"/>
</dbReference>
<dbReference type="GO" id="GO:0046872">
    <property type="term" value="F:metal ion binding"/>
    <property type="evidence" value="ECO:0007669"/>
    <property type="project" value="UniProtKB-KW"/>
</dbReference>
<accession>A0A1I7ND10</accession>